<name>A0A7C8J3A3_ORBOL</name>
<evidence type="ECO:0000256" key="9">
    <source>
        <dbReference type="ARBA" id="ARBA00023034"/>
    </source>
</evidence>
<evidence type="ECO:0000256" key="8">
    <source>
        <dbReference type="ARBA" id="ARBA00022989"/>
    </source>
</evidence>
<evidence type="ECO:0000256" key="12">
    <source>
        <dbReference type="ARBA" id="ARBA00023180"/>
    </source>
</evidence>
<dbReference type="SUPFAM" id="SSF110296">
    <property type="entry name" value="Oligoxyloglucan reducing end-specific cellobiohydrolase"/>
    <property type="match status" value="2"/>
</dbReference>
<feature type="signal peptide" evidence="19">
    <location>
        <begin position="1"/>
        <end position="23"/>
    </location>
</feature>
<dbReference type="GO" id="GO:0016020">
    <property type="term" value="C:membrane"/>
    <property type="evidence" value="ECO:0007669"/>
    <property type="project" value="InterPro"/>
</dbReference>
<dbReference type="Proteomes" id="UP000480548">
    <property type="component" value="Unassembled WGS sequence"/>
</dbReference>
<feature type="region of interest" description="Disordered" evidence="17">
    <location>
        <begin position="664"/>
        <end position="697"/>
    </location>
</feature>
<evidence type="ECO:0000313" key="24">
    <source>
        <dbReference type="Proteomes" id="UP000480548"/>
    </source>
</evidence>
<dbReference type="GO" id="GO:0005829">
    <property type="term" value="C:cytosol"/>
    <property type="evidence" value="ECO:0007669"/>
    <property type="project" value="GOC"/>
</dbReference>
<dbReference type="PANTHER" id="PTHR12106">
    <property type="entry name" value="SORTILIN RELATED"/>
    <property type="match status" value="1"/>
</dbReference>
<keyword evidence="12" id="KW-0325">Glycoprotein</keyword>
<keyword evidence="11" id="KW-0675">Receptor</keyword>
<feature type="domain" description="VPS10" evidence="20">
    <location>
        <begin position="724"/>
        <end position="1357"/>
    </location>
</feature>
<evidence type="ECO:0000256" key="14">
    <source>
        <dbReference type="ARBA" id="ARBA00031250"/>
    </source>
</evidence>
<gene>
    <name evidence="21" type="primary">VPS10</name>
    <name evidence="21" type="ORF">TWF102_011048</name>
    <name evidence="22" type="ORF">TWF703_001109</name>
</gene>
<sequence>MRLLRSLPFLVALLGVTPNHVEAGGKVTVKKTSFSSLPQEFFYFEDSPSILSFDQMHGTVYRSGDSGATWEAVSEGKGKVIDMYQHPFDNAKAYILTLSEKHFKTDDYGKTWQEWDSIDLPSNRQIPLPALNFHAGKGKSDYIILLAQVCEDGFEFDLGDCKQRAYYTKDNFKTKPIKLLEDTHGCTFAQSTKQFDAASDDTVLCIVEGSSMYTSSKRRIYVSDNYFKNGLDGGVEPKLDGQSTYQGITGVAVVQKFVIVAVKSSGTSEMALFISTNAKDWDRAEFPSDHGKVEEDAYTILESMPSSLQVDVLTTKATHPVGSMFASNSKGTQFVRILPNTNRNSRGLVDWEPIANIEGIILANIVANAAQLAESRGGVKKITSKISFDNGRTWNGLKVGSEELHLHSVSDLNNLGRVYSSPAPGMVMGIGNTGEHLSDPLSGNLYVSDDAGLSWTKARDGPHKYEFGDQGSIFVAVKDEKTDKIVYSLDHGKTWESVDLGITITPVLLTTTPDSTSTKFTMVAVGPADDDNKSRYIFFFDFSDVRSRTCKEDKSGKGDFEKWYARVDEKGDPDCLLGHKQFFWRRKKDVDCFVNNLYKEQEPEREVCKCTKEDYECDINFVREKGQPGDNCVPKKLKYDDKGKCSKPSDTFKGPSGYRLIPGDSCDKNGGEDLEKETDRTCSELSTPAPSTGKVKHTTKEFDGETYLEQFYLERSDTSSGDDETVIMRNRKSVWITYDQGEKWEQPSVFEGKEIVAIYPNPWNKDHVYFLTTKEEVIYSRDRGKTFKTLKAPGPPTGLSVDVINFHPLRKDSMIWTSHKDCPGTDCHNVAYYTTDGGDTWKSLLSYVRYCRWIANSYMKKKNVHDNMVFCERYANDDVKNGLELVTSDSFFTQQRVEFSGIKGFATMEEFINVAVVDDKKSTLKVVASLDGKTFADANFPRGFDIPHQHAYTVLESITHAVYLHVTVNDAAGKEYGAILKSNSNGTDYIMACPNVNRDEQGYVDFERMQGLEGVALANVVVNTKEVDSGAAKKYKTKITHNDGGIWSYIPAPKEDSKGERFSCSSSDTEKCSLNLHGYTERADKRHTYSSASAVGLMLAVGNVGPELTPMKNGDTFLTRNGGISWVEIHKGSFMWEFGDQGSIIVIVKQNEPTKSVLYTLDEGAKWEEYTFSDTAVNVFDISSVPSDTSRKFIVWAKENGADKFTATTIDFRGLTDKQCILDPEKPDDDDFEYWQSSHPHTDDHCLFGHQSQYARKIPSHLCYIGRRIPQPHKTFENCTCTRNDYECDYNYEMANDGSCQLVPGLSPPDHSKSCAENPDQWEWFEATGYRRIPLTTCSKGVNLDQSVSHHCPGKEGEWHDRKGGGIGAVGIFFLTLLSLCMAGVVGYVLFQRWPGKLGAIRLGDDRPRQQSPFIKYPVMALSAIVAVIAIIPSVVGVLYSAIASRLQRRPRYTTRGSFARGDFNNYDNVENDEGELLGEDSDEEV</sequence>
<reference evidence="23 24" key="1">
    <citation type="submission" date="2019-06" db="EMBL/GenBank/DDBJ databases">
        <authorList>
            <person name="Palmer J.M."/>
        </authorList>
    </citation>
    <scope>NUCLEOTIDE SEQUENCE [LARGE SCALE GENOMIC DNA]</scope>
    <source>
        <strain evidence="21 23">TWF102</strain>
        <strain evidence="22 24">TWF703</strain>
    </source>
</reference>
<dbReference type="InterPro" id="IPR050310">
    <property type="entry name" value="VPS10-sortilin"/>
</dbReference>
<feature type="chain" id="PRO_5033585536" description="Vacuolar protein sorting/targeting protein 10" evidence="19">
    <location>
        <begin position="24"/>
        <end position="1486"/>
    </location>
</feature>
<evidence type="ECO:0000256" key="17">
    <source>
        <dbReference type="SAM" id="MobiDB-lite"/>
    </source>
</evidence>
<keyword evidence="8 18" id="KW-1133">Transmembrane helix</keyword>
<keyword evidence="7" id="KW-0653">Protein transport</keyword>
<organism evidence="21 23">
    <name type="scientific">Orbilia oligospora</name>
    <name type="common">Nematode-trapping fungus</name>
    <name type="synonym">Arthrobotrys oligospora</name>
    <dbReference type="NCBI Taxonomy" id="2813651"/>
    <lineage>
        <taxon>Eukaryota</taxon>
        <taxon>Fungi</taxon>
        <taxon>Dikarya</taxon>
        <taxon>Ascomycota</taxon>
        <taxon>Pezizomycotina</taxon>
        <taxon>Orbiliomycetes</taxon>
        <taxon>Orbiliales</taxon>
        <taxon>Orbiliaceae</taxon>
        <taxon>Orbilia</taxon>
    </lineage>
</organism>
<dbReference type="InterPro" id="IPR031778">
    <property type="entry name" value="Sortilin_N"/>
</dbReference>
<evidence type="ECO:0000259" key="20">
    <source>
        <dbReference type="SMART" id="SM00602"/>
    </source>
</evidence>
<evidence type="ECO:0000313" key="22">
    <source>
        <dbReference type="EMBL" id="KAF3122833.1"/>
    </source>
</evidence>
<keyword evidence="4" id="KW-0813">Transport</keyword>
<evidence type="ECO:0000256" key="6">
    <source>
        <dbReference type="ARBA" id="ARBA00022737"/>
    </source>
</evidence>
<evidence type="ECO:0000256" key="10">
    <source>
        <dbReference type="ARBA" id="ARBA00023136"/>
    </source>
</evidence>
<evidence type="ECO:0000256" key="7">
    <source>
        <dbReference type="ARBA" id="ARBA00022927"/>
    </source>
</evidence>
<keyword evidence="9" id="KW-0333">Golgi apparatus</keyword>
<evidence type="ECO:0000313" key="23">
    <source>
        <dbReference type="Proteomes" id="UP000475325"/>
    </source>
</evidence>
<dbReference type="Proteomes" id="UP000475325">
    <property type="component" value="Unassembled WGS sequence"/>
</dbReference>
<keyword evidence="5 18" id="KW-0812">Transmembrane</keyword>
<evidence type="ECO:0000256" key="5">
    <source>
        <dbReference type="ARBA" id="ARBA00022692"/>
    </source>
</evidence>
<dbReference type="InterPro" id="IPR015943">
    <property type="entry name" value="WD40/YVTN_repeat-like_dom_sf"/>
</dbReference>
<protein>
    <recommendedName>
        <fullName evidence="3">Vacuolar protein sorting/targeting protein 10</fullName>
    </recommendedName>
    <alternativeName>
        <fullName evidence="15">Carboxypeptidase Y receptor</fullName>
    </alternativeName>
    <alternativeName>
        <fullName evidence="14 16">Sortilin VPS10</fullName>
    </alternativeName>
</protein>
<dbReference type="GO" id="GO:0006896">
    <property type="term" value="P:Golgi to vacuole transport"/>
    <property type="evidence" value="ECO:0007669"/>
    <property type="project" value="TreeGrafter"/>
</dbReference>
<feature type="transmembrane region" description="Helical" evidence="18">
    <location>
        <begin position="1367"/>
        <end position="1391"/>
    </location>
</feature>
<dbReference type="PANTHER" id="PTHR12106:SF27">
    <property type="entry name" value="SORTILIN-RELATED RECEPTOR"/>
    <property type="match status" value="1"/>
</dbReference>
<proteinExistence type="predicted"/>
<dbReference type="Gene3D" id="3.30.60.270">
    <property type="match status" value="2"/>
</dbReference>
<accession>A0A7C8J3A3</accession>
<dbReference type="Pfam" id="PF15901">
    <property type="entry name" value="Sortilin_C"/>
    <property type="match status" value="2"/>
</dbReference>
<dbReference type="FunFam" id="3.30.60.270:FF:000005">
    <property type="entry name" value="Sortilin"/>
    <property type="match status" value="1"/>
</dbReference>
<evidence type="ECO:0000256" key="13">
    <source>
        <dbReference type="ARBA" id="ARBA00025569"/>
    </source>
</evidence>
<dbReference type="Pfam" id="PF15902">
    <property type="entry name" value="Sortilin-Vps10"/>
    <property type="match status" value="2"/>
</dbReference>
<dbReference type="Gene3D" id="2.10.70.80">
    <property type="match status" value="2"/>
</dbReference>
<dbReference type="GO" id="GO:0005794">
    <property type="term" value="C:Golgi apparatus"/>
    <property type="evidence" value="ECO:0007669"/>
    <property type="project" value="UniProtKB-SubCell"/>
</dbReference>
<evidence type="ECO:0000256" key="19">
    <source>
        <dbReference type="SAM" id="SignalP"/>
    </source>
</evidence>
<dbReference type="Gene3D" id="2.130.10.10">
    <property type="entry name" value="YVTN repeat-like/Quinoprotein amine dehydrogenase"/>
    <property type="match status" value="3"/>
</dbReference>
<dbReference type="InterPro" id="IPR006581">
    <property type="entry name" value="VPS10"/>
</dbReference>
<dbReference type="GO" id="GO:0006895">
    <property type="term" value="P:Golgi to endosome transport"/>
    <property type="evidence" value="ECO:0007669"/>
    <property type="project" value="TreeGrafter"/>
</dbReference>
<comment type="function">
    <text evidence="13">Functions as a sorting receptor in the Golgi compartment required for the intracellular sorting and delivery of soluble vacuolar proteins, like carboxypeptidase Y (CPY) and proteinase A. Executes multiple rounds of sorting by cycling between the late Golgi and a prevacuolar endosome-like compartment.</text>
</comment>
<evidence type="ECO:0000313" key="21">
    <source>
        <dbReference type="EMBL" id="KAF3086449.1"/>
    </source>
</evidence>
<dbReference type="EMBL" id="WIQW01000083">
    <property type="protein sequence ID" value="KAF3086449.1"/>
    <property type="molecule type" value="Genomic_DNA"/>
</dbReference>
<dbReference type="SMART" id="SM00602">
    <property type="entry name" value="VPS10"/>
    <property type="match status" value="2"/>
</dbReference>
<keyword evidence="19" id="KW-0732">Signal</keyword>
<evidence type="ECO:0000256" key="4">
    <source>
        <dbReference type="ARBA" id="ARBA00022448"/>
    </source>
</evidence>
<feature type="compositionally biased region" description="Basic and acidic residues" evidence="17">
    <location>
        <begin position="665"/>
        <end position="682"/>
    </location>
</feature>
<dbReference type="CDD" id="cd15482">
    <property type="entry name" value="Sialidase_non-viral"/>
    <property type="match status" value="2"/>
</dbReference>
<evidence type="ECO:0000256" key="1">
    <source>
        <dbReference type="ARBA" id="ARBA00004166"/>
    </source>
</evidence>
<dbReference type="EMBL" id="WIQZ01000116">
    <property type="protein sequence ID" value="KAF3122833.1"/>
    <property type="molecule type" value="Genomic_DNA"/>
</dbReference>
<comment type="caution">
    <text evidence="21">The sequence shown here is derived from an EMBL/GenBank/DDBJ whole genome shotgun (WGS) entry which is preliminary data.</text>
</comment>
<evidence type="ECO:0000256" key="3">
    <source>
        <dbReference type="ARBA" id="ARBA00015369"/>
    </source>
</evidence>
<evidence type="ECO:0000256" key="16">
    <source>
        <dbReference type="ARBA" id="ARBA00031902"/>
    </source>
</evidence>
<evidence type="ECO:0000256" key="2">
    <source>
        <dbReference type="ARBA" id="ARBA00004488"/>
    </source>
</evidence>
<dbReference type="InterPro" id="IPR031777">
    <property type="entry name" value="Sortilin_C"/>
</dbReference>
<evidence type="ECO:0000256" key="18">
    <source>
        <dbReference type="SAM" id="Phobius"/>
    </source>
</evidence>
<evidence type="ECO:0000256" key="15">
    <source>
        <dbReference type="ARBA" id="ARBA00031354"/>
    </source>
</evidence>
<keyword evidence="10 18" id="KW-0472">Membrane</keyword>
<feature type="transmembrane region" description="Helical" evidence="18">
    <location>
        <begin position="1417"/>
        <end position="1443"/>
    </location>
</feature>
<evidence type="ECO:0000256" key="11">
    <source>
        <dbReference type="ARBA" id="ARBA00023170"/>
    </source>
</evidence>
<keyword evidence="6" id="KW-0677">Repeat</keyword>
<dbReference type="GO" id="GO:0006623">
    <property type="term" value="P:protein targeting to vacuole"/>
    <property type="evidence" value="ECO:0007669"/>
    <property type="project" value="TreeGrafter"/>
</dbReference>
<comment type="subcellular location">
    <subcellularLocation>
        <location evidence="1">Golgi apparatus</location>
        <location evidence="1">trans-Golgi network membrane</location>
        <topology evidence="1">Multi-pass membrane protein</topology>
    </subcellularLocation>
    <subcellularLocation>
        <location evidence="2">Prevacuolar compartment membrane</location>
        <topology evidence="2">Multi-pass membrane protein</topology>
    </subcellularLocation>
</comment>
<feature type="domain" description="VPS10" evidence="20">
    <location>
        <begin position="47"/>
        <end position="685"/>
    </location>
</feature>